<gene>
    <name evidence="8" type="ORF">ODALV1_LOCUS26766</name>
</gene>
<reference evidence="8 9" key="1">
    <citation type="submission" date="2024-08" db="EMBL/GenBank/DDBJ databases">
        <authorList>
            <person name="Cucini C."/>
            <person name="Frati F."/>
        </authorList>
    </citation>
    <scope>NUCLEOTIDE SEQUENCE [LARGE SCALE GENOMIC DNA]</scope>
</reference>
<comment type="subcellular location">
    <subcellularLocation>
        <location evidence="1">Mitochondrion outer membrane</location>
        <topology evidence="1">Multi-pass membrane protein</topology>
    </subcellularLocation>
</comment>
<feature type="region of interest" description="Disordered" evidence="7">
    <location>
        <begin position="335"/>
        <end position="355"/>
    </location>
</feature>
<protein>
    <recommendedName>
        <fullName evidence="10">FUN14 domain-containing protein 1</fullName>
    </recommendedName>
</protein>
<organism evidence="8 9">
    <name type="scientific">Orchesella dallaii</name>
    <dbReference type="NCBI Taxonomy" id="48710"/>
    <lineage>
        <taxon>Eukaryota</taxon>
        <taxon>Metazoa</taxon>
        <taxon>Ecdysozoa</taxon>
        <taxon>Arthropoda</taxon>
        <taxon>Hexapoda</taxon>
        <taxon>Collembola</taxon>
        <taxon>Entomobryomorpha</taxon>
        <taxon>Entomobryoidea</taxon>
        <taxon>Orchesellidae</taxon>
        <taxon>Orchesellinae</taxon>
        <taxon>Orchesella</taxon>
    </lineage>
</organism>
<dbReference type="Proteomes" id="UP001642540">
    <property type="component" value="Unassembled WGS sequence"/>
</dbReference>
<dbReference type="PANTHER" id="PTHR21346">
    <property type="entry name" value="FUN14 DOMAIN CONTAINING"/>
    <property type="match status" value="1"/>
</dbReference>
<dbReference type="EMBL" id="CAXLJM020000114">
    <property type="protein sequence ID" value="CAL8137099.1"/>
    <property type="molecule type" value="Genomic_DNA"/>
</dbReference>
<dbReference type="Pfam" id="PF04930">
    <property type="entry name" value="FUN14"/>
    <property type="match status" value="1"/>
</dbReference>
<proteinExistence type="inferred from homology"/>
<evidence type="ECO:0000256" key="2">
    <source>
        <dbReference type="ARBA" id="ARBA00009160"/>
    </source>
</evidence>
<feature type="compositionally biased region" description="Low complexity" evidence="7">
    <location>
        <begin position="335"/>
        <end position="347"/>
    </location>
</feature>
<evidence type="ECO:0000256" key="7">
    <source>
        <dbReference type="SAM" id="MobiDB-lite"/>
    </source>
</evidence>
<name>A0ABP1RVV3_9HEXA</name>
<evidence type="ECO:0000256" key="5">
    <source>
        <dbReference type="ARBA" id="ARBA00023136"/>
    </source>
</evidence>
<sequence length="396" mass="44079">MLNLNEMMENVAKEESAATATALSPHNVGSPLRASSPAIGIGMVGEGDGHPLRTVHSLLSPIRSSRASHKMNCTTLDSPPETSPVHLDSFLANFEKNLLISKKATTVIPLQEDIILDETIETMNVDEVKKHLVKALMENKGLREELRTKEKRITAYKGQMLAILDWKVHQEDKENESELLESSKVIVKPAEDKDSKADGKALEDQLTMSPQKSFRTVQEITMVNQQVFSVRRSLSFIQEIASSIDVDQELLRHRIKDGCYLTNQLIVGGLAGWMSALFIKRFGKVALSALGGGVFLLVYTARKGYVNVNYESIYEEISHLCDDDGLGCGTDLEQSKNYDSSSSSNSNSEEDQDENELESFQQTWAVREKLRKAKKWVTSHSYTVGGFCLGFVYNLV</sequence>
<comment type="similarity">
    <text evidence="2">Belongs to the FUN14 family.</text>
</comment>
<feature type="region of interest" description="Disordered" evidence="7">
    <location>
        <begin position="1"/>
        <end position="31"/>
    </location>
</feature>
<keyword evidence="3" id="KW-0812">Transmembrane</keyword>
<dbReference type="InterPro" id="IPR007014">
    <property type="entry name" value="FUN14"/>
</dbReference>
<evidence type="ECO:0000256" key="3">
    <source>
        <dbReference type="ARBA" id="ARBA00022692"/>
    </source>
</evidence>
<evidence type="ECO:0000313" key="8">
    <source>
        <dbReference type="EMBL" id="CAL8137099.1"/>
    </source>
</evidence>
<evidence type="ECO:0000256" key="4">
    <source>
        <dbReference type="ARBA" id="ARBA00022989"/>
    </source>
</evidence>
<evidence type="ECO:0000256" key="6">
    <source>
        <dbReference type="SAM" id="Coils"/>
    </source>
</evidence>
<keyword evidence="6" id="KW-0175">Coiled coil</keyword>
<keyword evidence="4" id="KW-1133">Transmembrane helix</keyword>
<evidence type="ECO:0000256" key="1">
    <source>
        <dbReference type="ARBA" id="ARBA00004374"/>
    </source>
</evidence>
<comment type="caution">
    <text evidence="8">The sequence shown here is derived from an EMBL/GenBank/DDBJ whole genome shotgun (WGS) entry which is preliminary data.</text>
</comment>
<feature type="coiled-coil region" evidence="6">
    <location>
        <begin position="125"/>
        <end position="159"/>
    </location>
</feature>
<keyword evidence="9" id="KW-1185">Reference proteome</keyword>
<dbReference type="PANTHER" id="PTHR21346:SF0">
    <property type="entry name" value="RE45833P"/>
    <property type="match status" value="1"/>
</dbReference>
<evidence type="ECO:0008006" key="10">
    <source>
        <dbReference type="Google" id="ProtNLM"/>
    </source>
</evidence>
<keyword evidence="5" id="KW-0472">Membrane</keyword>
<evidence type="ECO:0000313" key="9">
    <source>
        <dbReference type="Proteomes" id="UP001642540"/>
    </source>
</evidence>
<accession>A0ABP1RVV3</accession>